<reference evidence="2" key="1">
    <citation type="journal article" date="2018" name="Nat. Microbiol.">
        <title>Leveraging single-cell genomics to expand the fungal tree of life.</title>
        <authorList>
            <person name="Ahrendt S.R."/>
            <person name="Quandt C.A."/>
            <person name="Ciobanu D."/>
            <person name="Clum A."/>
            <person name="Salamov A."/>
            <person name="Andreopoulos B."/>
            <person name="Cheng J.F."/>
            <person name="Woyke T."/>
            <person name="Pelin A."/>
            <person name="Henrissat B."/>
            <person name="Reynolds N.K."/>
            <person name="Benny G.L."/>
            <person name="Smith M.E."/>
            <person name="James T.Y."/>
            <person name="Grigoriev I.V."/>
        </authorList>
    </citation>
    <scope>NUCLEOTIDE SEQUENCE [LARGE SCALE GENOMIC DNA]</scope>
</reference>
<name>A0A4P9WMX3_9FUNG</name>
<dbReference type="EMBL" id="KZ994590">
    <property type="protein sequence ID" value="RKO92550.1"/>
    <property type="molecule type" value="Genomic_DNA"/>
</dbReference>
<accession>A0A4P9WMX3</accession>
<gene>
    <name evidence="1" type="ORF">BDK51DRAFT_26929</name>
</gene>
<dbReference type="Proteomes" id="UP000269721">
    <property type="component" value="Unassembled WGS sequence"/>
</dbReference>
<organism evidence="1 2">
    <name type="scientific">Blyttiomyces helicus</name>
    <dbReference type="NCBI Taxonomy" id="388810"/>
    <lineage>
        <taxon>Eukaryota</taxon>
        <taxon>Fungi</taxon>
        <taxon>Fungi incertae sedis</taxon>
        <taxon>Chytridiomycota</taxon>
        <taxon>Chytridiomycota incertae sedis</taxon>
        <taxon>Chytridiomycetes</taxon>
        <taxon>Chytridiomycetes incertae sedis</taxon>
        <taxon>Blyttiomyces</taxon>
    </lineage>
</organism>
<evidence type="ECO:0000313" key="1">
    <source>
        <dbReference type="EMBL" id="RKO92550.1"/>
    </source>
</evidence>
<evidence type="ECO:0000313" key="2">
    <source>
        <dbReference type="Proteomes" id="UP000269721"/>
    </source>
</evidence>
<keyword evidence="2" id="KW-1185">Reference proteome</keyword>
<dbReference type="AlphaFoldDB" id="A0A4P9WMX3"/>
<protein>
    <submittedName>
        <fullName evidence="1">Uncharacterized protein</fullName>
    </submittedName>
</protein>
<proteinExistence type="predicted"/>
<sequence>MFREGMIFVEFLKGEIKMFDIDWNNPRAKPVCLEANPRFTDWIIVADFDDLSNPGDTGWVSNISELEIVAGSEAHDKLTNKDLFSECSLGELDAMGAEIDIDVKALLGSLRCRSFICRSWMGETGSCSGIGRRIGFVSKESMYKVRGRVGVSGNDKERNVDILFDGEEDIVDPQVRNLGGHDPLELQSSEDRQKLIGEKALDDLLIGMIGFETEFAVETGDIGRKLITEREKIVGTDQTVRELLVSRFLLLIALKKQKNIWSTFFQVESRENGGMKMRSEVRKAKKVCVGETYSFKKIQMNEKGKNGNDELFFGPSLKFEKRVTEDREGEIGIMRILKEINESKDAFGSVINRSGDMKAKA</sequence>